<dbReference type="AlphaFoldDB" id="A0A4U3L482"/>
<reference evidence="2 3" key="1">
    <citation type="submission" date="2019-05" db="EMBL/GenBank/DDBJ databases">
        <title>Panacibacter sp. strain 17mud1-8 Genome sequencing and assembly.</title>
        <authorList>
            <person name="Chhetri G."/>
        </authorList>
    </citation>
    <scope>NUCLEOTIDE SEQUENCE [LARGE SCALE GENOMIC DNA]</scope>
    <source>
        <strain evidence="2 3">17mud1-8</strain>
    </source>
</reference>
<keyword evidence="3" id="KW-1185">Reference proteome</keyword>
<dbReference type="EMBL" id="SZQL01000004">
    <property type="protein sequence ID" value="TKK69895.1"/>
    <property type="molecule type" value="Genomic_DNA"/>
</dbReference>
<dbReference type="Pfam" id="PF13847">
    <property type="entry name" value="Methyltransf_31"/>
    <property type="match status" value="1"/>
</dbReference>
<feature type="domain" description="Methyltransferase" evidence="1">
    <location>
        <begin position="36"/>
        <end position="157"/>
    </location>
</feature>
<evidence type="ECO:0000313" key="3">
    <source>
        <dbReference type="Proteomes" id="UP000305848"/>
    </source>
</evidence>
<keyword evidence="2" id="KW-0808">Transferase</keyword>
<dbReference type="Gene3D" id="3.40.50.150">
    <property type="entry name" value="Vaccinia Virus protein VP39"/>
    <property type="match status" value="1"/>
</dbReference>
<accession>A0A4U3L482</accession>
<comment type="caution">
    <text evidence="2">The sequence shown here is derived from an EMBL/GenBank/DDBJ whole genome shotgun (WGS) entry which is preliminary data.</text>
</comment>
<gene>
    <name evidence="2" type="ORF">FC093_07405</name>
</gene>
<dbReference type="PANTHER" id="PTHR43861">
    <property type="entry name" value="TRANS-ACONITATE 2-METHYLTRANSFERASE-RELATED"/>
    <property type="match status" value="1"/>
</dbReference>
<evidence type="ECO:0000259" key="1">
    <source>
        <dbReference type="Pfam" id="PF13847"/>
    </source>
</evidence>
<protein>
    <submittedName>
        <fullName evidence="2">Methyltransferase domain-containing protein</fullName>
    </submittedName>
</protein>
<dbReference type="GO" id="GO:0032259">
    <property type="term" value="P:methylation"/>
    <property type="evidence" value="ECO:0007669"/>
    <property type="project" value="UniProtKB-KW"/>
</dbReference>
<proteinExistence type="predicted"/>
<evidence type="ECO:0000313" key="2">
    <source>
        <dbReference type="EMBL" id="TKK69895.1"/>
    </source>
</evidence>
<dbReference type="SUPFAM" id="SSF53335">
    <property type="entry name" value="S-adenosyl-L-methionine-dependent methyltransferases"/>
    <property type="match status" value="1"/>
</dbReference>
<dbReference type="OrthoDB" id="9789123at2"/>
<dbReference type="CDD" id="cd02440">
    <property type="entry name" value="AdoMet_MTases"/>
    <property type="match status" value="1"/>
</dbReference>
<keyword evidence="2" id="KW-0489">Methyltransferase</keyword>
<dbReference type="Proteomes" id="UP000305848">
    <property type="component" value="Unassembled WGS sequence"/>
</dbReference>
<organism evidence="2 3">
    <name type="scientific">Ilyomonas limi</name>
    <dbReference type="NCBI Taxonomy" id="2575867"/>
    <lineage>
        <taxon>Bacteria</taxon>
        <taxon>Pseudomonadati</taxon>
        <taxon>Bacteroidota</taxon>
        <taxon>Chitinophagia</taxon>
        <taxon>Chitinophagales</taxon>
        <taxon>Chitinophagaceae</taxon>
        <taxon>Ilyomonas</taxon>
    </lineage>
</organism>
<dbReference type="InterPro" id="IPR025714">
    <property type="entry name" value="Methyltranfer_dom"/>
</dbReference>
<dbReference type="InterPro" id="IPR029063">
    <property type="entry name" value="SAM-dependent_MTases_sf"/>
</dbReference>
<dbReference type="RefSeq" id="WP_137261117.1">
    <property type="nucleotide sequence ID" value="NZ_SZQL01000004.1"/>
</dbReference>
<dbReference type="GO" id="GO:0008168">
    <property type="term" value="F:methyltransferase activity"/>
    <property type="evidence" value="ECO:0007669"/>
    <property type="project" value="UniProtKB-KW"/>
</dbReference>
<name>A0A4U3L482_9BACT</name>
<sequence>MSQATERATMPKGTHAVLEHRTVFNANQNLLSVVKPGNHVLDVGCGSGGITAGIALLVGSTGGVTGIDTSEHLIELAKENHQSVNNIHFERADISQYVPEKRFDVVSAARVLQWVANPGEILIQMIALSEPGGYVSILDYNHKKIQWSPGIPASMQRFYKAFLQWREDAGMDNETADHLAAMFEEAGLKNIMVADYSEITNSTDKDFATHINIWAIVAATRGKQLVSDGYISEEEREDAEKDYQLWAATTAQSMAMYLLAVSGQK</sequence>